<dbReference type="CDD" id="cd08999">
    <property type="entry name" value="GH43_ABN-like"/>
    <property type="match status" value="1"/>
</dbReference>
<accession>A0A1I0SA86</accession>
<evidence type="ECO:0000256" key="6">
    <source>
        <dbReference type="RuleBase" id="RU361187"/>
    </source>
</evidence>
<keyword evidence="3 6" id="KW-0326">Glycosidase</keyword>
<dbReference type="InterPro" id="IPR013320">
    <property type="entry name" value="ConA-like_dom_sf"/>
</dbReference>
<protein>
    <submittedName>
        <fullName evidence="8">Beta-xylosidase</fullName>
    </submittedName>
</protein>
<dbReference type="Pfam" id="PF04616">
    <property type="entry name" value="Glyco_hydro_43"/>
    <property type="match status" value="1"/>
</dbReference>
<keyword evidence="2 6" id="KW-0378">Hydrolase</keyword>
<dbReference type="GO" id="GO:0005975">
    <property type="term" value="P:carbohydrate metabolic process"/>
    <property type="evidence" value="ECO:0007669"/>
    <property type="project" value="InterPro"/>
</dbReference>
<name>A0A1I0SA86_9BACT</name>
<proteinExistence type="inferred from homology"/>
<keyword evidence="7" id="KW-0732">Signal</keyword>
<dbReference type="PANTHER" id="PTHR42812:SF5">
    <property type="entry name" value="ENDO-ARABINASE"/>
    <property type="match status" value="1"/>
</dbReference>
<dbReference type="PANTHER" id="PTHR42812">
    <property type="entry name" value="BETA-XYLOSIDASE"/>
    <property type="match status" value="1"/>
</dbReference>
<dbReference type="SUPFAM" id="SSF75005">
    <property type="entry name" value="Arabinanase/levansucrase/invertase"/>
    <property type="match status" value="1"/>
</dbReference>
<evidence type="ECO:0000256" key="5">
    <source>
        <dbReference type="PIRSR" id="PIRSR606710-2"/>
    </source>
</evidence>
<dbReference type="InterPro" id="IPR023296">
    <property type="entry name" value="Glyco_hydro_beta-prop_sf"/>
</dbReference>
<dbReference type="GO" id="GO:0004553">
    <property type="term" value="F:hydrolase activity, hydrolyzing O-glycosyl compounds"/>
    <property type="evidence" value="ECO:0007669"/>
    <property type="project" value="InterPro"/>
</dbReference>
<dbReference type="PROSITE" id="PS51257">
    <property type="entry name" value="PROKAR_LIPOPROTEIN"/>
    <property type="match status" value="1"/>
</dbReference>
<dbReference type="RefSeq" id="WP_089900407.1">
    <property type="nucleotide sequence ID" value="NZ_FOJG01000002.1"/>
</dbReference>
<dbReference type="InterPro" id="IPR006710">
    <property type="entry name" value="Glyco_hydro_43"/>
</dbReference>
<evidence type="ECO:0000256" key="1">
    <source>
        <dbReference type="ARBA" id="ARBA00009865"/>
    </source>
</evidence>
<evidence type="ECO:0000256" key="4">
    <source>
        <dbReference type="PIRSR" id="PIRSR606710-1"/>
    </source>
</evidence>
<feature type="chain" id="PRO_5011692527" evidence="7">
    <location>
        <begin position="25"/>
        <end position="501"/>
    </location>
</feature>
<feature type="active site" description="Proton donor" evidence="4">
    <location>
        <position position="195"/>
    </location>
</feature>
<dbReference type="EMBL" id="FOJG01000002">
    <property type="protein sequence ID" value="SEW53311.1"/>
    <property type="molecule type" value="Genomic_DNA"/>
</dbReference>
<dbReference type="AlphaFoldDB" id="A0A1I0SA86"/>
<dbReference type="Gene3D" id="2.60.120.200">
    <property type="match status" value="1"/>
</dbReference>
<dbReference type="Proteomes" id="UP000199310">
    <property type="component" value="Unassembled WGS sequence"/>
</dbReference>
<dbReference type="STRING" id="29529.SAMN04488122_5411"/>
<organism evidence="8 9">
    <name type="scientific">Chitinophaga arvensicola</name>
    <dbReference type="NCBI Taxonomy" id="29529"/>
    <lineage>
        <taxon>Bacteria</taxon>
        <taxon>Pseudomonadati</taxon>
        <taxon>Bacteroidota</taxon>
        <taxon>Chitinophagia</taxon>
        <taxon>Chitinophagales</taxon>
        <taxon>Chitinophagaceae</taxon>
        <taxon>Chitinophaga</taxon>
    </lineage>
</organism>
<evidence type="ECO:0000256" key="3">
    <source>
        <dbReference type="ARBA" id="ARBA00023295"/>
    </source>
</evidence>
<feature type="active site" description="Proton acceptor" evidence="4">
    <location>
        <position position="33"/>
    </location>
</feature>
<evidence type="ECO:0000313" key="8">
    <source>
        <dbReference type="EMBL" id="SEW53311.1"/>
    </source>
</evidence>
<evidence type="ECO:0000256" key="2">
    <source>
        <dbReference type="ARBA" id="ARBA00022801"/>
    </source>
</evidence>
<comment type="similarity">
    <text evidence="1 6">Belongs to the glycosyl hydrolase 43 family.</text>
</comment>
<keyword evidence="9" id="KW-1185">Reference proteome</keyword>
<feature type="signal peptide" evidence="7">
    <location>
        <begin position="1"/>
        <end position="24"/>
    </location>
</feature>
<dbReference type="Gene3D" id="2.115.10.20">
    <property type="entry name" value="Glycosyl hydrolase domain, family 43"/>
    <property type="match status" value="1"/>
</dbReference>
<dbReference type="InterPro" id="IPR051795">
    <property type="entry name" value="Glycosyl_Hydrlase_43"/>
</dbReference>
<evidence type="ECO:0000256" key="7">
    <source>
        <dbReference type="SAM" id="SignalP"/>
    </source>
</evidence>
<feature type="site" description="Important for catalytic activity, responsible for pKa modulation of the active site Glu and correct orientation of both the proton donor and substrate" evidence="5">
    <location>
        <position position="140"/>
    </location>
</feature>
<dbReference type="OrthoDB" id="9801455at2"/>
<gene>
    <name evidence="8" type="ORF">SAMN04488122_5411</name>
</gene>
<dbReference type="SUPFAM" id="SSF49899">
    <property type="entry name" value="Concanavalin A-like lectins/glucanases"/>
    <property type="match status" value="1"/>
</dbReference>
<sequence length="501" mass="56221">MKFKLLAAVLISTLACGQHTSAQQANIPGDFADPSIIRKGNNYYAIGTSSEWGPHFPIFQSNNLKQWKQTGFLFEQAPTWTTASFWAPEFYFHNNTYFVYYTARRKSDGISCIGVATSSFPDRGFKDHGVIIEYGKEAIDAFVFNDNGQLYITWKAYGLDKRPIELLGSKLSDDGLSLRGEPFTLMKDEGRQGMEGQSILKKDQYYYLFYSVGNCCGVSCSYNVRVARATSFKGPYEDYAANPVLTDGGDWKCPGHGTFVEDASGNNYYIYHAYNKSSNVFTGREALMAALSWNKDQWPVLQHTPALENPQKDFNLHDDFKNAKGPVFWQWDFRNTQPVFRQAKGKLYLSGKSNDKNPSGIALTVRPYAAAYEISTAVLNTNKAAKGLIIYGDVSSSAGIAVRDNKVEFWVSGDGKRKVLSEATIPQTNAPVYLKMTVSPDFTCTVYWKQTADWQLLTPNQQPYSIASLPPWDRSPRPGLNYQGSPEENGVFGFFDIKYTH</sequence>
<evidence type="ECO:0000313" key="9">
    <source>
        <dbReference type="Proteomes" id="UP000199310"/>
    </source>
</evidence>
<reference evidence="9" key="1">
    <citation type="submission" date="2016-10" db="EMBL/GenBank/DDBJ databases">
        <authorList>
            <person name="Varghese N."/>
            <person name="Submissions S."/>
        </authorList>
    </citation>
    <scope>NUCLEOTIDE SEQUENCE [LARGE SCALE GENOMIC DNA]</scope>
    <source>
        <strain evidence="9">DSM 3695</strain>
    </source>
</reference>